<dbReference type="InParanoid" id="A0A1X7UQP9"/>
<evidence type="ECO:0000313" key="5">
    <source>
        <dbReference type="Proteomes" id="UP000007879"/>
    </source>
</evidence>
<sequence length="569" mass="62180">MSTRSNLSAFIPALPSHTDLRQLTSTGLYLSDQLSSEGDEDTWSGSDTPTPQVAPNQWSDATLTGRSSFCSWGEDEGVLDRIAGETVGQMFDAIDRALYDGCPTGQEPVDRECAEWSTNFPHFRLTGVHLLDSLDDGTEIVDPVITDEDSLSIDTPLAVENQNCLAISGQRLNVLPAPPCTTGSPPNDNPGLHYEEIIFCDGIVEEYFAYSTDSKEGIEGASRRHHLHYLPPVTPSECIRDTVISILFDQLWSEIATALQPLLLKYKSIESDHDICDYSEGPSSHLPILYLPSKGGQLLPPPRTGQIQSMKKKPMVPSLIGSGTHTTDLPNLQKVMTIKPVSLQQRLPSSSLPPTNLFSTSATGSMLFHDSLFSSRGTATLRNIPSSQTPLPLRNQDQKVISGKPGNRRNPLKPLEIPRTPGFPSVQDEGIRDFSGLIGQKLVRHSQLPPLPSVTQTDKAIFPLRSSGVKGRVTFSNRIVSAAAENNEIGGRHSQRQLAVVNHTDSRPNTTQTFRVIGHAASLHNDLTLLEEQDESLHHDSRSRLMFASPKPKSSLSRGRLTSRGGPVK</sequence>
<keyword evidence="5" id="KW-1185">Reference proteome</keyword>
<proteinExistence type="inferred from homology"/>
<reference evidence="5" key="1">
    <citation type="journal article" date="2010" name="Nature">
        <title>The Amphimedon queenslandica genome and the evolution of animal complexity.</title>
        <authorList>
            <person name="Srivastava M."/>
            <person name="Simakov O."/>
            <person name="Chapman J."/>
            <person name="Fahey B."/>
            <person name="Gauthier M.E."/>
            <person name="Mitros T."/>
            <person name="Richards G.S."/>
            <person name="Conaco C."/>
            <person name="Dacre M."/>
            <person name="Hellsten U."/>
            <person name="Larroux C."/>
            <person name="Putnam N.H."/>
            <person name="Stanke M."/>
            <person name="Adamska M."/>
            <person name="Darling A."/>
            <person name="Degnan S.M."/>
            <person name="Oakley T.H."/>
            <person name="Plachetzki D.C."/>
            <person name="Zhai Y."/>
            <person name="Adamski M."/>
            <person name="Calcino A."/>
            <person name="Cummins S.F."/>
            <person name="Goodstein D.M."/>
            <person name="Harris C."/>
            <person name="Jackson D.J."/>
            <person name="Leys S.P."/>
            <person name="Shu S."/>
            <person name="Woodcroft B.J."/>
            <person name="Vervoort M."/>
            <person name="Kosik K.S."/>
            <person name="Manning G."/>
            <person name="Degnan B.M."/>
            <person name="Rokhsar D.S."/>
        </authorList>
    </citation>
    <scope>NUCLEOTIDE SEQUENCE [LARGE SCALE GENOMIC DNA]</scope>
</reference>
<feature type="region of interest" description="Disordered" evidence="2">
    <location>
        <begin position="540"/>
        <end position="569"/>
    </location>
</feature>
<organism evidence="4">
    <name type="scientific">Amphimedon queenslandica</name>
    <name type="common">Sponge</name>
    <dbReference type="NCBI Taxonomy" id="400682"/>
    <lineage>
        <taxon>Eukaryota</taxon>
        <taxon>Metazoa</taxon>
        <taxon>Porifera</taxon>
        <taxon>Demospongiae</taxon>
        <taxon>Heteroscleromorpha</taxon>
        <taxon>Haplosclerida</taxon>
        <taxon>Niphatidae</taxon>
        <taxon>Amphimedon</taxon>
    </lineage>
</organism>
<protein>
    <recommendedName>
        <fullName evidence="3">DUF3719 domain-containing protein</fullName>
    </recommendedName>
</protein>
<dbReference type="EnsemblMetazoa" id="XM_019997473.1">
    <property type="protein sequence ID" value="XP_019853032.1"/>
    <property type="gene ID" value="LOC105312990"/>
</dbReference>
<dbReference type="AlphaFoldDB" id="A0A1X7UQP9"/>
<feature type="domain" description="DUF3719" evidence="3">
    <location>
        <begin position="98"/>
        <end position="142"/>
    </location>
</feature>
<evidence type="ECO:0000256" key="1">
    <source>
        <dbReference type="ARBA" id="ARBA00008309"/>
    </source>
</evidence>
<dbReference type="Proteomes" id="UP000007879">
    <property type="component" value="Unassembled WGS sequence"/>
</dbReference>
<evidence type="ECO:0000259" key="3">
    <source>
        <dbReference type="Pfam" id="PF12516"/>
    </source>
</evidence>
<feature type="compositionally biased region" description="Polar residues" evidence="2">
    <location>
        <begin position="43"/>
        <end position="59"/>
    </location>
</feature>
<dbReference type="PANTHER" id="PTHR31997">
    <property type="entry name" value="AGAP003710-PA"/>
    <property type="match status" value="1"/>
</dbReference>
<dbReference type="OrthoDB" id="2134133at2759"/>
<name>A0A1X7UQP9_AMPQE</name>
<dbReference type="InterPro" id="IPR022194">
    <property type="entry name" value="DUF3719"/>
</dbReference>
<evidence type="ECO:0000313" key="4">
    <source>
        <dbReference type="EnsemblMetazoa" id="Aqu2.1.29722_001"/>
    </source>
</evidence>
<feature type="region of interest" description="Disordered" evidence="2">
    <location>
        <begin position="384"/>
        <end position="426"/>
    </location>
</feature>
<reference evidence="4" key="2">
    <citation type="submission" date="2017-05" db="UniProtKB">
        <authorList>
            <consortium name="EnsemblMetazoa"/>
        </authorList>
    </citation>
    <scope>IDENTIFICATION</scope>
</reference>
<dbReference type="InterPro" id="IPR039630">
    <property type="entry name" value="FAM149"/>
</dbReference>
<dbReference type="EnsemblMetazoa" id="Aqu2.1.29722_001">
    <property type="protein sequence ID" value="Aqu2.1.29722_001"/>
    <property type="gene ID" value="Aqu2.1.29722"/>
</dbReference>
<gene>
    <name evidence="4" type="primary">105312990</name>
</gene>
<dbReference type="KEGG" id="aqu:105312990"/>
<accession>A0A1X7UQP9</accession>
<dbReference type="STRING" id="400682.A0A1X7UQP9"/>
<feature type="compositionally biased region" description="Low complexity" evidence="2">
    <location>
        <begin position="554"/>
        <end position="569"/>
    </location>
</feature>
<feature type="region of interest" description="Disordered" evidence="2">
    <location>
        <begin position="34"/>
        <end position="59"/>
    </location>
</feature>
<dbReference type="PANTHER" id="PTHR31997:SF1">
    <property type="entry name" value="AGAP003710-PA"/>
    <property type="match status" value="1"/>
</dbReference>
<comment type="similarity">
    <text evidence="1">Belongs to the FAM149 family.</text>
</comment>
<evidence type="ECO:0000256" key="2">
    <source>
        <dbReference type="SAM" id="MobiDB-lite"/>
    </source>
</evidence>
<dbReference type="Pfam" id="PF12516">
    <property type="entry name" value="DUF3719"/>
    <property type="match status" value="1"/>
</dbReference>